<evidence type="ECO:0000313" key="1">
    <source>
        <dbReference type="EMBL" id="MCQ4165137.1"/>
    </source>
</evidence>
<proteinExistence type="predicted"/>
<sequence length="108" mass="11738">MPASTAFAARFDERHHSRFAHRGMGAGTGQYTAPGADTSTDARVYINRSQSTVGEYQQQVVDVVTIEYFLADVVPAVDGVLVLDGETWINDSETNNDGSLSTWAVRRG</sequence>
<comment type="caution">
    <text evidence="1">The sequence shown here is derived from an EMBL/GenBank/DDBJ whole genome shotgun (WGS) entry which is preliminary data.</text>
</comment>
<evidence type="ECO:0000313" key="2">
    <source>
        <dbReference type="Proteomes" id="UP001165498"/>
    </source>
</evidence>
<protein>
    <submittedName>
        <fullName evidence="1">Uncharacterized protein</fullName>
    </submittedName>
</protein>
<organism evidence="1 2">
    <name type="scientific">Tahibacter harae</name>
    <dbReference type="NCBI Taxonomy" id="2963937"/>
    <lineage>
        <taxon>Bacteria</taxon>
        <taxon>Pseudomonadati</taxon>
        <taxon>Pseudomonadota</taxon>
        <taxon>Gammaproteobacteria</taxon>
        <taxon>Lysobacterales</taxon>
        <taxon>Rhodanobacteraceae</taxon>
        <taxon>Tahibacter</taxon>
    </lineage>
</organism>
<name>A0ABT1QS97_9GAMM</name>
<dbReference type="EMBL" id="JANFQO010000008">
    <property type="protein sequence ID" value="MCQ4165137.1"/>
    <property type="molecule type" value="Genomic_DNA"/>
</dbReference>
<keyword evidence="2" id="KW-1185">Reference proteome</keyword>
<accession>A0ABT1QS97</accession>
<reference evidence="1" key="1">
    <citation type="submission" date="2022-07" db="EMBL/GenBank/DDBJ databases">
        <title>Tahibacter sp., a new gammaproteobacterium isolated from the silt sample collected at pig farm.</title>
        <authorList>
            <person name="Chen H."/>
        </authorList>
    </citation>
    <scope>NUCLEOTIDE SEQUENCE</scope>
    <source>
        <strain evidence="1">P2K</strain>
    </source>
</reference>
<dbReference type="Proteomes" id="UP001165498">
    <property type="component" value="Unassembled WGS sequence"/>
</dbReference>
<dbReference type="RefSeq" id="WP_255914203.1">
    <property type="nucleotide sequence ID" value="NZ_JANFQO010000008.1"/>
</dbReference>
<gene>
    <name evidence="1" type="ORF">NM961_10490</name>
</gene>